<dbReference type="RefSeq" id="WP_290358668.1">
    <property type="nucleotide sequence ID" value="NZ_JAUHHC010000002.1"/>
</dbReference>
<evidence type="ECO:0000313" key="3">
    <source>
        <dbReference type="EMBL" id="MDN3920365.1"/>
    </source>
</evidence>
<feature type="domain" description="PLD phosphodiesterase" evidence="2">
    <location>
        <begin position="165"/>
        <end position="192"/>
    </location>
</feature>
<reference evidence="3 4" key="1">
    <citation type="submission" date="2023-06" db="EMBL/GenBank/DDBJ databases">
        <title>Pelomonas sp. PFR6 16S ribosomal RNA gene Genome sequencing and assembly.</title>
        <authorList>
            <person name="Woo H."/>
        </authorList>
    </citation>
    <scope>NUCLEOTIDE SEQUENCE [LARGE SCALE GENOMIC DNA]</scope>
    <source>
        <strain evidence="3 4">PFR6</strain>
    </source>
</reference>
<dbReference type="EMBL" id="JAUHHC010000002">
    <property type="protein sequence ID" value="MDN3920365.1"/>
    <property type="molecule type" value="Genomic_DNA"/>
</dbReference>
<dbReference type="SMART" id="SM00155">
    <property type="entry name" value="PLDc"/>
    <property type="match status" value="2"/>
</dbReference>
<dbReference type="CDD" id="cd09113">
    <property type="entry name" value="PLDc_ymdC_like_2"/>
    <property type="match status" value="1"/>
</dbReference>
<evidence type="ECO:0000313" key="4">
    <source>
        <dbReference type="Proteomes" id="UP001228044"/>
    </source>
</evidence>
<keyword evidence="1" id="KW-0732">Signal</keyword>
<dbReference type="SUPFAM" id="SSF56024">
    <property type="entry name" value="Phospholipase D/nuclease"/>
    <property type="match status" value="2"/>
</dbReference>
<feature type="signal peptide" evidence="1">
    <location>
        <begin position="1"/>
        <end position="19"/>
    </location>
</feature>
<gene>
    <name evidence="3" type="ORF">QWJ38_08760</name>
</gene>
<dbReference type="Pfam" id="PF13091">
    <property type="entry name" value="PLDc_2"/>
    <property type="match status" value="2"/>
</dbReference>
<comment type="caution">
    <text evidence="3">The sequence shown here is derived from an EMBL/GenBank/DDBJ whole genome shotgun (WGS) entry which is preliminary data.</text>
</comment>
<name>A0ABT8DPT9_9BURK</name>
<dbReference type="PROSITE" id="PS51257">
    <property type="entry name" value="PROKAR_LIPOPROTEIN"/>
    <property type="match status" value="1"/>
</dbReference>
<protein>
    <submittedName>
        <fullName evidence="3">Phospholipase D family protein</fullName>
    </submittedName>
</protein>
<keyword evidence="4" id="KW-1185">Reference proteome</keyword>
<dbReference type="PROSITE" id="PS50035">
    <property type="entry name" value="PLD"/>
    <property type="match status" value="2"/>
</dbReference>
<dbReference type="CDD" id="cd09111">
    <property type="entry name" value="PLDc_ymdC_like_1"/>
    <property type="match status" value="1"/>
</dbReference>
<proteinExistence type="predicted"/>
<dbReference type="Gene3D" id="3.30.870.10">
    <property type="entry name" value="Endonuclease Chain A"/>
    <property type="match status" value="2"/>
</dbReference>
<dbReference type="InterPro" id="IPR001736">
    <property type="entry name" value="PLipase_D/transphosphatidylase"/>
</dbReference>
<dbReference type="PANTHER" id="PTHR21248">
    <property type="entry name" value="CARDIOLIPIN SYNTHASE"/>
    <property type="match status" value="1"/>
</dbReference>
<feature type="chain" id="PRO_5046783901" evidence="1">
    <location>
        <begin position="20"/>
        <end position="520"/>
    </location>
</feature>
<accession>A0ABT8DPT9</accession>
<organism evidence="3 4">
    <name type="scientific">Roseateles violae</name>
    <dbReference type="NCBI Taxonomy" id="3058042"/>
    <lineage>
        <taxon>Bacteria</taxon>
        <taxon>Pseudomonadati</taxon>
        <taxon>Pseudomonadota</taxon>
        <taxon>Betaproteobacteria</taxon>
        <taxon>Burkholderiales</taxon>
        <taxon>Sphaerotilaceae</taxon>
        <taxon>Roseateles</taxon>
    </lineage>
</organism>
<feature type="domain" description="PLD phosphodiesterase" evidence="2">
    <location>
        <begin position="410"/>
        <end position="437"/>
    </location>
</feature>
<dbReference type="Proteomes" id="UP001228044">
    <property type="component" value="Unassembled WGS sequence"/>
</dbReference>
<dbReference type="PANTHER" id="PTHR21248:SF12">
    <property type="entry name" value="CARDIOLIPIN SYNTHASE C"/>
    <property type="match status" value="1"/>
</dbReference>
<sequence>MRRPCLDLIFTWLAALLLAGCASLPPLDGRAESHALGDTGQTRLGRAIAPGIAAHPGQSGIHALAEPHDAFAARVLLAASADRSLDVQYYIWHRDQTGELLFEALWQAAERGVRVRLLLDDANTGGIDPTIAALDAHPNIEVRLYNPFAQRSLRLLNFVSDFSRVNRRMHNKSFTADNQASIVGGRNIGNEYFGAGQQTEFADLDVLAVGAAVPAISRQFDDYWNSASAYPAASLLGSPGEGAAEGLRAEFAAARADPESTRYLEALRSTRLVQDLLGERLPLEWTRAQLVYDDPAKTLAQTPQREELLLPALLATIGHPQTELDLVSPYFVPGKPGTESLVALAGRGVRLRILTNSLAASDVGAVHAGYAKWREPLLRAGVQLYEFKPTQLNGKKGDKGSSAAKDSHGSSAALHAKTFAVDRQRIFVGSFNFDPRSALLNTEMGLVIDSPGMAQRLSGLFDQELRRIAYTVRLAGEGDALVWTEAGPEGEQQFSVEPETGWLRRVGIQFLSILPIDWLL</sequence>
<evidence type="ECO:0000256" key="1">
    <source>
        <dbReference type="SAM" id="SignalP"/>
    </source>
</evidence>
<dbReference type="InterPro" id="IPR025202">
    <property type="entry name" value="PLD-like_dom"/>
</dbReference>
<evidence type="ECO:0000259" key="2">
    <source>
        <dbReference type="PROSITE" id="PS50035"/>
    </source>
</evidence>